<comment type="caution">
    <text evidence="7">The sequence shown here is derived from an EMBL/GenBank/DDBJ whole genome shotgun (WGS) entry which is preliminary data.</text>
</comment>
<feature type="domain" description="Ketopantoate reductase C-terminal" evidence="6">
    <location>
        <begin position="187"/>
        <end position="309"/>
    </location>
</feature>
<dbReference type="Pfam" id="PF02558">
    <property type="entry name" value="ApbA"/>
    <property type="match status" value="1"/>
</dbReference>
<evidence type="ECO:0000259" key="6">
    <source>
        <dbReference type="Pfam" id="PF08546"/>
    </source>
</evidence>
<dbReference type="InterPro" id="IPR003710">
    <property type="entry name" value="ApbA"/>
</dbReference>
<dbReference type="GO" id="GO:0015940">
    <property type="term" value="P:pantothenate biosynthetic process"/>
    <property type="evidence" value="ECO:0007669"/>
    <property type="project" value="UniProtKB-UniPathway"/>
</dbReference>
<comment type="catalytic activity">
    <reaction evidence="4">
        <text>(R)-pantoate + NADP(+) = 2-dehydropantoate + NADPH + H(+)</text>
        <dbReference type="Rhea" id="RHEA:16233"/>
        <dbReference type="ChEBI" id="CHEBI:11561"/>
        <dbReference type="ChEBI" id="CHEBI:15378"/>
        <dbReference type="ChEBI" id="CHEBI:15980"/>
        <dbReference type="ChEBI" id="CHEBI:57783"/>
        <dbReference type="ChEBI" id="CHEBI:58349"/>
        <dbReference type="EC" id="1.1.1.169"/>
    </reaction>
</comment>
<keyword evidence="4" id="KW-0566">Pantothenate biosynthesis</keyword>
<dbReference type="EMBL" id="WEID01000064">
    <property type="protein sequence ID" value="KAB8132159.1"/>
    <property type="molecule type" value="Genomic_DNA"/>
</dbReference>
<evidence type="ECO:0000256" key="4">
    <source>
        <dbReference type="RuleBase" id="RU362068"/>
    </source>
</evidence>
<protein>
    <recommendedName>
        <fullName evidence="4">2-dehydropantoate 2-reductase</fullName>
        <ecNumber evidence="4">1.1.1.169</ecNumber>
    </recommendedName>
    <alternativeName>
        <fullName evidence="4">Ketopantoate reductase</fullName>
    </alternativeName>
</protein>
<keyword evidence="8" id="KW-1185">Reference proteome</keyword>
<dbReference type="Proteomes" id="UP000480246">
    <property type="component" value="Unassembled WGS sequence"/>
</dbReference>
<dbReference type="InterPro" id="IPR013752">
    <property type="entry name" value="KPA_reductase"/>
</dbReference>
<dbReference type="Gene3D" id="1.10.1040.10">
    <property type="entry name" value="N-(1-d-carboxylethyl)-l-norvaline Dehydrogenase, domain 2"/>
    <property type="match status" value="1"/>
</dbReference>
<comment type="similarity">
    <text evidence="1 4">Belongs to the ketopantoate reductase family.</text>
</comment>
<accession>A0A7C8GSI8</accession>
<evidence type="ECO:0000256" key="3">
    <source>
        <dbReference type="ARBA" id="ARBA00023002"/>
    </source>
</evidence>
<dbReference type="PANTHER" id="PTHR21708">
    <property type="entry name" value="PROBABLE 2-DEHYDROPANTOATE 2-REDUCTASE"/>
    <property type="match status" value="1"/>
</dbReference>
<dbReference type="UniPathway" id="UPA00028">
    <property type="reaction ID" value="UER00004"/>
</dbReference>
<dbReference type="InterPro" id="IPR013332">
    <property type="entry name" value="KPR_N"/>
</dbReference>
<dbReference type="NCBIfam" id="TIGR00745">
    <property type="entry name" value="apbA_panE"/>
    <property type="match status" value="1"/>
</dbReference>
<dbReference type="InterPro" id="IPR008927">
    <property type="entry name" value="6-PGluconate_DH-like_C_sf"/>
</dbReference>
<reference evidence="7 8" key="1">
    <citation type="submission" date="2019-10" db="EMBL/GenBank/DDBJ databases">
        <title>Gracilibacillus sp. nov. isolated from rice seeds.</title>
        <authorList>
            <person name="He S."/>
        </authorList>
    </citation>
    <scope>NUCLEOTIDE SEQUENCE [LARGE SCALE GENOMIC DNA]</scope>
    <source>
        <strain evidence="7 8">TD8</strain>
    </source>
</reference>
<dbReference type="OrthoDB" id="9793586at2"/>
<comment type="function">
    <text evidence="4">Catalyzes the NADPH-dependent reduction of ketopantoate into pantoic acid.</text>
</comment>
<dbReference type="InterPro" id="IPR036291">
    <property type="entry name" value="NAD(P)-bd_dom_sf"/>
</dbReference>
<gene>
    <name evidence="7" type="ORF">F9U64_12715</name>
</gene>
<dbReference type="GO" id="GO:0005737">
    <property type="term" value="C:cytoplasm"/>
    <property type="evidence" value="ECO:0007669"/>
    <property type="project" value="TreeGrafter"/>
</dbReference>
<keyword evidence="2 4" id="KW-0521">NADP</keyword>
<evidence type="ECO:0000256" key="1">
    <source>
        <dbReference type="ARBA" id="ARBA00007870"/>
    </source>
</evidence>
<evidence type="ECO:0000256" key="2">
    <source>
        <dbReference type="ARBA" id="ARBA00022857"/>
    </source>
</evidence>
<dbReference type="FunFam" id="1.10.1040.10:FF:000017">
    <property type="entry name" value="2-dehydropantoate 2-reductase"/>
    <property type="match status" value="1"/>
</dbReference>
<dbReference type="SUPFAM" id="SSF48179">
    <property type="entry name" value="6-phosphogluconate dehydrogenase C-terminal domain-like"/>
    <property type="match status" value="1"/>
</dbReference>
<evidence type="ECO:0000259" key="5">
    <source>
        <dbReference type="Pfam" id="PF02558"/>
    </source>
</evidence>
<dbReference type="PANTHER" id="PTHR21708:SF26">
    <property type="entry name" value="2-DEHYDROPANTOATE 2-REDUCTASE"/>
    <property type="match status" value="1"/>
</dbReference>
<dbReference type="InterPro" id="IPR051402">
    <property type="entry name" value="KPR-Related"/>
</dbReference>
<evidence type="ECO:0000313" key="8">
    <source>
        <dbReference type="Proteomes" id="UP000480246"/>
    </source>
</evidence>
<organism evidence="7 8">
    <name type="scientific">Gracilibacillus oryzae</name>
    <dbReference type="NCBI Taxonomy" id="1672701"/>
    <lineage>
        <taxon>Bacteria</taxon>
        <taxon>Bacillati</taxon>
        <taxon>Bacillota</taxon>
        <taxon>Bacilli</taxon>
        <taxon>Bacillales</taxon>
        <taxon>Bacillaceae</taxon>
        <taxon>Gracilibacillus</taxon>
    </lineage>
</organism>
<dbReference type="FunFam" id="3.40.50.720:FF:000307">
    <property type="entry name" value="2-dehydropantoate 2-reductase"/>
    <property type="match status" value="1"/>
</dbReference>
<dbReference type="Pfam" id="PF08546">
    <property type="entry name" value="ApbA_C"/>
    <property type="match status" value="1"/>
</dbReference>
<dbReference type="EC" id="1.1.1.169" evidence="4"/>
<keyword evidence="3 4" id="KW-0560">Oxidoreductase</keyword>
<evidence type="ECO:0000313" key="7">
    <source>
        <dbReference type="EMBL" id="KAB8132159.1"/>
    </source>
</evidence>
<proteinExistence type="inferred from homology"/>
<dbReference type="GO" id="GO:0008677">
    <property type="term" value="F:2-dehydropantoate 2-reductase activity"/>
    <property type="evidence" value="ECO:0007669"/>
    <property type="project" value="UniProtKB-EC"/>
</dbReference>
<comment type="pathway">
    <text evidence="4">Cofactor biosynthesis; (R)-pantothenate biosynthesis; (R)-pantoate from 3-methyl-2-oxobutanoate: step 2/2.</text>
</comment>
<dbReference type="InterPro" id="IPR013328">
    <property type="entry name" value="6PGD_dom2"/>
</dbReference>
<dbReference type="AlphaFoldDB" id="A0A7C8GSI8"/>
<sequence length="311" mass="34572">MAERGMKMMNIAIIGAGALGTYFGARWIEAGANVTFIVREKRKKQIEENGLYVKSICGDTSINAPQIVTDPSELNNIDIVIVAVKGYHLENVLPVIKASLSENSYILPVLNGLAHYAPLVRQFGKEKVLGGLANIIATLNDQGHVEHTSKLHEIRFGPLEEGQKEICKRLAAISEKSNMVAVHSEKIKTDLWYKYMFITAFSGITTAADLPIGRIRAHKATMDIAEGILKEMQRIAETESGGLENKHIKRAMETMRNLHPEATSSMHQDMRKGLTIELEHLHGYAMELAKSSHVEAPYLQTLYGLIKAKNW</sequence>
<dbReference type="Gene3D" id="3.40.50.720">
    <property type="entry name" value="NAD(P)-binding Rossmann-like Domain"/>
    <property type="match status" value="1"/>
</dbReference>
<name>A0A7C8GSI8_9BACI</name>
<feature type="domain" description="Ketopantoate reductase N-terminal" evidence="5">
    <location>
        <begin position="11"/>
        <end position="160"/>
    </location>
</feature>
<dbReference type="SUPFAM" id="SSF51735">
    <property type="entry name" value="NAD(P)-binding Rossmann-fold domains"/>
    <property type="match status" value="1"/>
</dbReference>